<feature type="transmembrane region" description="Helical" evidence="1">
    <location>
        <begin position="7"/>
        <end position="26"/>
    </location>
</feature>
<dbReference type="Proteomes" id="UP000192288">
    <property type="component" value="Unassembled WGS sequence"/>
</dbReference>
<dbReference type="EMBL" id="MPLS01000007">
    <property type="protein sequence ID" value="ORI98189.1"/>
    <property type="molecule type" value="Genomic_DNA"/>
</dbReference>
<feature type="transmembrane region" description="Helical" evidence="1">
    <location>
        <begin position="69"/>
        <end position="91"/>
    </location>
</feature>
<evidence type="ECO:0000313" key="3">
    <source>
        <dbReference type="Proteomes" id="UP000192288"/>
    </source>
</evidence>
<keyword evidence="1" id="KW-0812">Transmembrane</keyword>
<reference evidence="2 3" key="1">
    <citation type="journal article" date="2017" name="Front. Microbiol.">
        <title>Genomic Characterization of Dairy Associated Leuconostoc Species and Diversity of Leuconostocs in Undefined Mixed Mesophilic Starter Cultures.</title>
        <authorList>
            <person name="Frantzen C.A."/>
            <person name="Kot W."/>
            <person name="Pedersen T.B."/>
            <person name="Ardo Y.M."/>
            <person name="Broadbent J.R."/>
            <person name="Neve H."/>
            <person name="Hansen L.H."/>
            <person name="Dal Bello F."/>
            <person name="Ostlie H.M."/>
            <person name="Kleppen H.P."/>
            <person name="Vogensen F.K."/>
            <person name="Holo H."/>
        </authorList>
    </citation>
    <scope>NUCLEOTIDE SEQUENCE [LARGE SCALE GENOMIC DNA]</scope>
    <source>
        <strain evidence="2 3">LMGCF08</strain>
    </source>
</reference>
<keyword evidence="1" id="KW-1133">Transmembrane helix</keyword>
<evidence type="ECO:0000313" key="2">
    <source>
        <dbReference type="EMBL" id="ORI98189.1"/>
    </source>
</evidence>
<dbReference type="Pfam" id="PF07274">
    <property type="entry name" value="DUF1440"/>
    <property type="match status" value="1"/>
</dbReference>
<dbReference type="InterPro" id="IPR009898">
    <property type="entry name" value="DUF1440"/>
</dbReference>
<dbReference type="AlphaFoldDB" id="A0A1X0VF25"/>
<dbReference type="eggNOG" id="COG3477">
    <property type="taxonomic scope" value="Bacteria"/>
</dbReference>
<feature type="transmembrane region" description="Helical" evidence="1">
    <location>
        <begin position="140"/>
        <end position="158"/>
    </location>
</feature>
<protein>
    <recommendedName>
        <fullName evidence="4">DUF1440 domain-containing protein</fullName>
    </recommendedName>
</protein>
<evidence type="ECO:0008006" key="4">
    <source>
        <dbReference type="Google" id="ProtNLM"/>
    </source>
</evidence>
<accession>A0A1X0VF25</accession>
<dbReference type="STRING" id="33968.BMS77_06425"/>
<proteinExistence type="predicted"/>
<name>A0A1X0VF25_LEUPS</name>
<comment type="caution">
    <text evidence="2">The sequence shown here is derived from an EMBL/GenBank/DDBJ whole genome shotgun (WGS) entry which is preliminary data.</text>
</comment>
<feature type="transmembrane region" description="Helical" evidence="1">
    <location>
        <begin position="103"/>
        <end position="120"/>
    </location>
</feature>
<sequence length="159" mass="17922">MSHIIGDTVFVGIIAGLLSGMVKIGWEAILPPRSQARDETNPPQQLLQQLGFSKAFTHAYWTYATNQRIYFVALFMHFGFSITFAALFTFLQAFNHVVTIGQGTVYGIVVWFIFHIVLLPLLKTIPSPAKQPFAEHFSEFFGHIVWGWSIYLVMVALIG</sequence>
<evidence type="ECO:0000256" key="1">
    <source>
        <dbReference type="SAM" id="Phobius"/>
    </source>
</evidence>
<organism evidence="2 3">
    <name type="scientific">Leuconostoc pseudomesenteroides</name>
    <dbReference type="NCBI Taxonomy" id="33968"/>
    <lineage>
        <taxon>Bacteria</taxon>
        <taxon>Bacillati</taxon>
        <taxon>Bacillota</taxon>
        <taxon>Bacilli</taxon>
        <taxon>Lactobacillales</taxon>
        <taxon>Lactobacillaceae</taxon>
        <taxon>Leuconostoc</taxon>
    </lineage>
</organism>
<gene>
    <name evidence="2" type="ORF">BMR96_03030</name>
</gene>
<keyword evidence="1" id="KW-0472">Membrane</keyword>
<dbReference type="RefSeq" id="WP_004913546.1">
    <property type="nucleotide sequence ID" value="NZ_MPLS01000007.1"/>
</dbReference>